<feature type="chain" id="PRO_5006618862" evidence="1">
    <location>
        <begin position="29"/>
        <end position="139"/>
    </location>
</feature>
<evidence type="ECO:0000313" key="3">
    <source>
        <dbReference type="Proteomes" id="UP000291084"/>
    </source>
</evidence>
<feature type="signal peptide" evidence="1">
    <location>
        <begin position="1"/>
        <end position="28"/>
    </location>
</feature>
<dbReference type="Gene3D" id="2.60.120.430">
    <property type="entry name" value="Galactose-binding lectin"/>
    <property type="match status" value="1"/>
</dbReference>
<reference evidence="2 3" key="1">
    <citation type="journal article" date="2015" name="Sci. Rep.">
        <title>The power of single molecule real-time sequencing technology in the de novo assembly of a eukaryotic genome.</title>
        <authorList>
            <person name="Sakai H."/>
            <person name="Naito K."/>
            <person name="Ogiso-Tanaka E."/>
            <person name="Takahashi Y."/>
            <person name="Iseki K."/>
            <person name="Muto C."/>
            <person name="Satou K."/>
            <person name="Teruya K."/>
            <person name="Shiroma A."/>
            <person name="Shimoji M."/>
            <person name="Hirano T."/>
            <person name="Itoh T."/>
            <person name="Kaga A."/>
            <person name="Tomooka N."/>
        </authorList>
    </citation>
    <scope>NUCLEOTIDE SEQUENCE [LARGE SCALE GENOMIC DNA]</scope>
    <source>
        <strain evidence="3">cv. Shumari</strain>
    </source>
</reference>
<keyword evidence="3" id="KW-1185">Reference proteome</keyword>
<organism evidence="2 3">
    <name type="scientific">Vigna angularis var. angularis</name>
    <dbReference type="NCBI Taxonomy" id="157739"/>
    <lineage>
        <taxon>Eukaryota</taxon>
        <taxon>Viridiplantae</taxon>
        <taxon>Streptophyta</taxon>
        <taxon>Embryophyta</taxon>
        <taxon>Tracheophyta</taxon>
        <taxon>Spermatophyta</taxon>
        <taxon>Magnoliopsida</taxon>
        <taxon>eudicotyledons</taxon>
        <taxon>Gunneridae</taxon>
        <taxon>Pentapetalae</taxon>
        <taxon>rosids</taxon>
        <taxon>fabids</taxon>
        <taxon>Fabales</taxon>
        <taxon>Fabaceae</taxon>
        <taxon>Papilionoideae</taxon>
        <taxon>50 kb inversion clade</taxon>
        <taxon>NPAAA clade</taxon>
        <taxon>indigoferoid/millettioid clade</taxon>
        <taxon>Phaseoleae</taxon>
        <taxon>Vigna</taxon>
    </lineage>
</organism>
<name>A0A0S3T2T2_PHAAN</name>
<dbReference type="PANTHER" id="PTHR34590:SF5">
    <property type="entry name" value="OS04G0586500 PROTEIN"/>
    <property type="match status" value="1"/>
</dbReference>
<protein>
    <submittedName>
        <fullName evidence="2">Uncharacterized protein</fullName>
    </submittedName>
</protein>
<dbReference type="OrthoDB" id="1903759at2759"/>
<dbReference type="EMBL" id="AP015043">
    <property type="protein sequence ID" value="BAT99170.1"/>
    <property type="molecule type" value="Genomic_DNA"/>
</dbReference>
<keyword evidence="1" id="KW-0732">Signal</keyword>
<evidence type="ECO:0000256" key="1">
    <source>
        <dbReference type="SAM" id="SignalP"/>
    </source>
</evidence>
<gene>
    <name evidence="2" type="primary">Vigan.10G056500</name>
    <name evidence="2" type="ORF">VIGAN_10056500</name>
</gene>
<evidence type="ECO:0000313" key="2">
    <source>
        <dbReference type="EMBL" id="BAT99170.1"/>
    </source>
</evidence>
<dbReference type="InterPro" id="IPR045272">
    <property type="entry name" value="ANXUR1/2-like"/>
</dbReference>
<dbReference type="PANTHER" id="PTHR34590">
    <property type="entry name" value="OS03G0124300 PROTEIN-RELATED"/>
    <property type="match status" value="1"/>
</dbReference>
<dbReference type="FunFam" id="2.60.120.430:FF:000003">
    <property type="entry name" value="FERONIA receptor-like kinase"/>
    <property type="match status" value="1"/>
</dbReference>
<dbReference type="GO" id="GO:0004714">
    <property type="term" value="F:transmembrane receptor protein tyrosine kinase activity"/>
    <property type="evidence" value="ECO:0007669"/>
    <property type="project" value="InterPro"/>
</dbReference>
<proteinExistence type="predicted"/>
<accession>A0A0S3T2T2</accession>
<sequence>MRRIMNPIIFSGYIFILYLSNLQLVAVADDGSYVPTENIVLSCGSNTSEYVQYDGRNWNGDIVSPYVPSDADTKSLAVRAPNTLESIPEVPYMTARIFHSKFTYTFNVTPGPKFIRLHFYPASYINLNISNAFLSASLL</sequence>
<dbReference type="AlphaFoldDB" id="A0A0S3T2T2"/>
<dbReference type="Proteomes" id="UP000291084">
    <property type="component" value="Chromosome 10"/>
</dbReference>